<evidence type="ECO:0000256" key="4">
    <source>
        <dbReference type="SAM" id="MobiDB-lite"/>
    </source>
</evidence>
<evidence type="ECO:0000259" key="6">
    <source>
        <dbReference type="Pfam" id="PF02057"/>
    </source>
</evidence>
<dbReference type="PANTHER" id="PTHR11069:SF23">
    <property type="entry name" value="LYSOSOMAL ACID GLUCOSYLCERAMIDASE"/>
    <property type="match status" value="1"/>
</dbReference>
<dbReference type="EMBL" id="ML976424">
    <property type="protein sequence ID" value="KAF1934634.1"/>
    <property type="molecule type" value="Genomic_DNA"/>
</dbReference>
<feature type="chain" id="PRO_5025615963" evidence="5">
    <location>
        <begin position="19"/>
        <end position="471"/>
    </location>
</feature>
<dbReference type="GO" id="GO:0004348">
    <property type="term" value="F:glucosylceramidase activity"/>
    <property type="evidence" value="ECO:0007669"/>
    <property type="project" value="InterPro"/>
</dbReference>
<keyword evidence="9" id="KW-1185">Reference proteome</keyword>
<dbReference type="InterPro" id="IPR049161">
    <property type="entry name" value="GH59_cat"/>
</dbReference>
<keyword evidence="8" id="KW-0119">Carbohydrate metabolism</keyword>
<dbReference type="OrthoDB" id="2012278at2759"/>
<dbReference type="AlphaFoldDB" id="A0A6A5S577"/>
<dbReference type="Gene3D" id="2.60.40.1180">
    <property type="entry name" value="Golgi alpha-mannosidase II"/>
    <property type="match status" value="1"/>
</dbReference>
<keyword evidence="8" id="KW-0858">Xylan degradation</keyword>
<evidence type="ECO:0000256" key="2">
    <source>
        <dbReference type="ARBA" id="ARBA00022729"/>
    </source>
</evidence>
<evidence type="ECO:0000256" key="5">
    <source>
        <dbReference type="SAM" id="SignalP"/>
    </source>
</evidence>
<dbReference type="InterPro" id="IPR001139">
    <property type="entry name" value="Glyco_hydro_30"/>
</dbReference>
<evidence type="ECO:0000256" key="3">
    <source>
        <dbReference type="ARBA" id="ARBA00022801"/>
    </source>
</evidence>
<feature type="domain" description="Glycosyl hydrolase family 59 catalytic" evidence="6">
    <location>
        <begin position="57"/>
        <end position="345"/>
    </location>
</feature>
<dbReference type="InterPro" id="IPR013780">
    <property type="entry name" value="Glyco_hydro_b"/>
</dbReference>
<sequence length="471" mass="50532">MAVHGLLLMFAVIAAVRADLYAREASTVTVDLTRTYQAMDGFGMSETFQRANQIKELSQPLQRYALDLLFNQTSGAGFSILRNGIGSSPDSSSDHMVSIQPKSPSGPSTAPKYVWDGNDNSQVWVSTEAVKTYGIKTVYANAWSAPSYMKTNNNDANGGSLCGVSGTSCSSGDWKQAYANYLVQYITYYKSLGVEVTHLGFLNEPGLTTTYASMRSNGQQAADFIKVLRSTLDKANYTEVRITCCDAEGWSSQQGMMSALSGVSNMLGTITAHSYTSQPDLPLNTPHHVWQTENADLQGPWTTTFFSNNGAGEGLTWAIKIHSAIADANASAYLYWIGVQSGATNSKLVRISDDKKSVIPSKRLWAFANWSRHVRPGAVRVAASGGSSGSRVSAFRNLDGKIAVQVIQSGAATGAVTVKIGRFTVGAAKVWVTDNSHDCDELVATLAADRSSVSAQVPERSMVTFVLEPAA</sequence>
<dbReference type="GO" id="GO:0006680">
    <property type="term" value="P:glucosylceramide catabolic process"/>
    <property type="evidence" value="ECO:0007669"/>
    <property type="project" value="TreeGrafter"/>
</dbReference>
<keyword evidence="8" id="KW-0624">Polysaccharide degradation</keyword>
<feature type="signal peptide" evidence="5">
    <location>
        <begin position="1"/>
        <end position="18"/>
    </location>
</feature>
<dbReference type="GO" id="GO:0045493">
    <property type="term" value="P:xylan catabolic process"/>
    <property type="evidence" value="ECO:0007669"/>
    <property type="project" value="UniProtKB-KW"/>
</dbReference>
<dbReference type="Proteomes" id="UP000800038">
    <property type="component" value="Unassembled WGS sequence"/>
</dbReference>
<keyword evidence="2 5" id="KW-0732">Signal</keyword>
<comment type="similarity">
    <text evidence="1">Belongs to the glycosyl hydrolase 30 family.</text>
</comment>
<evidence type="ECO:0000313" key="9">
    <source>
        <dbReference type="Proteomes" id="UP000800038"/>
    </source>
</evidence>
<gene>
    <name evidence="8" type="ORF">EJ02DRAFT_416966</name>
</gene>
<dbReference type="InterPro" id="IPR033452">
    <property type="entry name" value="GH30_C"/>
</dbReference>
<protein>
    <submittedName>
        <fullName evidence="8">Putative endo-exoxylanase</fullName>
    </submittedName>
</protein>
<organism evidence="8 9">
    <name type="scientific">Clathrospora elynae</name>
    <dbReference type="NCBI Taxonomy" id="706981"/>
    <lineage>
        <taxon>Eukaryota</taxon>
        <taxon>Fungi</taxon>
        <taxon>Dikarya</taxon>
        <taxon>Ascomycota</taxon>
        <taxon>Pezizomycotina</taxon>
        <taxon>Dothideomycetes</taxon>
        <taxon>Pleosporomycetidae</taxon>
        <taxon>Pleosporales</taxon>
        <taxon>Diademaceae</taxon>
        <taxon>Clathrospora</taxon>
    </lineage>
</organism>
<dbReference type="InterPro" id="IPR017853">
    <property type="entry name" value="GH"/>
</dbReference>
<dbReference type="Gene3D" id="3.20.20.80">
    <property type="entry name" value="Glycosidases"/>
    <property type="match status" value="1"/>
</dbReference>
<evidence type="ECO:0000256" key="1">
    <source>
        <dbReference type="ARBA" id="ARBA00005382"/>
    </source>
</evidence>
<dbReference type="Pfam" id="PF02057">
    <property type="entry name" value="Glyco_hydro_59"/>
    <property type="match status" value="1"/>
</dbReference>
<reference evidence="8" key="1">
    <citation type="journal article" date="2020" name="Stud. Mycol.">
        <title>101 Dothideomycetes genomes: a test case for predicting lifestyles and emergence of pathogens.</title>
        <authorList>
            <person name="Haridas S."/>
            <person name="Albert R."/>
            <person name="Binder M."/>
            <person name="Bloem J."/>
            <person name="Labutti K."/>
            <person name="Salamov A."/>
            <person name="Andreopoulos B."/>
            <person name="Baker S."/>
            <person name="Barry K."/>
            <person name="Bills G."/>
            <person name="Bluhm B."/>
            <person name="Cannon C."/>
            <person name="Castanera R."/>
            <person name="Culley D."/>
            <person name="Daum C."/>
            <person name="Ezra D."/>
            <person name="Gonzalez J."/>
            <person name="Henrissat B."/>
            <person name="Kuo A."/>
            <person name="Liang C."/>
            <person name="Lipzen A."/>
            <person name="Lutzoni F."/>
            <person name="Magnuson J."/>
            <person name="Mondo S."/>
            <person name="Nolan M."/>
            <person name="Ohm R."/>
            <person name="Pangilinan J."/>
            <person name="Park H.-J."/>
            <person name="Ramirez L."/>
            <person name="Alfaro M."/>
            <person name="Sun H."/>
            <person name="Tritt A."/>
            <person name="Yoshinaga Y."/>
            <person name="Zwiers L.-H."/>
            <person name="Turgeon B."/>
            <person name="Goodwin S."/>
            <person name="Spatafora J."/>
            <person name="Crous P."/>
            <person name="Grigoriev I."/>
        </authorList>
    </citation>
    <scope>NUCLEOTIDE SEQUENCE</scope>
    <source>
        <strain evidence="8">CBS 161.51</strain>
    </source>
</reference>
<keyword evidence="3 8" id="KW-0378">Hydrolase</keyword>
<keyword evidence="8" id="KW-0326">Glycosidase</keyword>
<dbReference type="SUPFAM" id="SSF51011">
    <property type="entry name" value="Glycosyl hydrolase domain"/>
    <property type="match status" value="1"/>
</dbReference>
<proteinExistence type="inferred from homology"/>
<feature type="region of interest" description="Disordered" evidence="4">
    <location>
        <begin position="89"/>
        <end position="109"/>
    </location>
</feature>
<dbReference type="GO" id="GO:0016020">
    <property type="term" value="C:membrane"/>
    <property type="evidence" value="ECO:0007669"/>
    <property type="project" value="GOC"/>
</dbReference>
<dbReference type="SUPFAM" id="SSF51445">
    <property type="entry name" value="(Trans)glycosidases"/>
    <property type="match status" value="1"/>
</dbReference>
<dbReference type="PANTHER" id="PTHR11069">
    <property type="entry name" value="GLUCOSYLCERAMIDASE"/>
    <property type="match status" value="1"/>
</dbReference>
<evidence type="ECO:0000259" key="7">
    <source>
        <dbReference type="Pfam" id="PF17189"/>
    </source>
</evidence>
<evidence type="ECO:0000313" key="8">
    <source>
        <dbReference type="EMBL" id="KAF1934634.1"/>
    </source>
</evidence>
<accession>A0A6A5S577</accession>
<feature type="domain" description="Glycosyl hydrolase family 30 beta sandwich" evidence="7">
    <location>
        <begin position="377"/>
        <end position="465"/>
    </location>
</feature>
<dbReference type="Pfam" id="PF17189">
    <property type="entry name" value="Glyco_hydro_30C"/>
    <property type="match status" value="1"/>
</dbReference>
<name>A0A6A5S577_9PLEO</name>